<evidence type="ECO:0000313" key="3">
    <source>
        <dbReference type="EMBL" id="EGL55228.1"/>
    </source>
</evidence>
<dbReference type="SUPFAM" id="SSF56935">
    <property type="entry name" value="Porins"/>
    <property type="match status" value="1"/>
</dbReference>
<feature type="signal peptide" evidence="2">
    <location>
        <begin position="1"/>
        <end position="26"/>
    </location>
</feature>
<organism evidence="3 4">
    <name type="scientific">Methylophaga aminisulfidivorans MP</name>
    <dbReference type="NCBI Taxonomy" id="1026882"/>
    <lineage>
        <taxon>Bacteria</taxon>
        <taxon>Pseudomonadati</taxon>
        <taxon>Pseudomonadota</taxon>
        <taxon>Gammaproteobacteria</taxon>
        <taxon>Thiotrichales</taxon>
        <taxon>Piscirickettsiaceae</taxon>
        <taxon>Methylophaga</taxon>
    </lineage>
</organism>
<accession>F5SXN1</accession>
<dbReference type="OrthoDB" id="9807854at2"/>
<dbReference type="TCDB" id="1.B.5.1.15">
    <property type="family name" value="the pseudomonas oprp porin (pop) family"/>
</dbReference>
<dbReference type="Gene3D" id="2.40.160.10">
    <property type="entry name" value="Porin"/>
    <property type="match status" value="1"/>
</dbReference>
<feature type="coiled-coil region" evidence="1">
    <location>
        <begin position="35"/>
        <end position="66"/>
    </location>
</feature>
<keyword evidence="2" id="KW-0732">Signal</keyword>
<dbReference type="Proteomes" id="UP000003544">
    <property type="component" value="Unassembled WGS sequence"/>
</dbReference>
<dbReference type="EMBL" id="AFIG01000001">
    <property type="protein sequence ID" value="EGL55228.1"/>
    <property type="molecule type" value="Genomic_DNA"/>
</dbReference>
<dbReference type="InterPro" id="IPR010870">
    <property type="entry name" value="Porin_O/P"/>
</dbReference>
<evidence type="ECO:0000313" key="4">
    <source>
        <dbReference type="Proteomes" id="UP000003544"/>
    </source>
</evidence>
<protein>
    <submittedName>
        <fullName evidence="3">Phosphate-specific outer membrane porin OprP Pyrophosphate-specific outer membrane porin OprO</fullName>
    </submittedName>
</protein>
<comment type="caution">
    <text evidence="3">The sequence shown here is derived from an EMBL/GenBank/DDBJ whole genome shotgun (WGS) entry which is preliminary data.</text>
</comment>
<name>F5SXN1_9GAMM</name>
<keyword evidence="1" id="KW-0175">Coiled coil</keyword>
<sequence>MTIKLKPLSQTLLLTGLLSHSFVVLAEDVKQSPSLEQLQQQIDSLQEQLQQQQQAYEKDRQDDRANIIAKTNGRSLKFESNDGEFSAQIGGRFQADAAFYGSDIPSGDATDIRRLFLDLSGQFYQDWGYRFQYDFARPGESSSSRGIRDAYLKYNGLEQGSITVGQFKTPFGLEHLTSSLNSTFLERGLNHLFSPDRRLGVGFDTYSENWTASIGAFGGPVESETSSGQDQDEGWNLIGRITTTPIKTDKSLIHLGVAVRQNWAQDSDKSQRYRASPEVEADGNRLIDTGLINQVDEQQAYGLEFASVVGPFSVQAEYTQTQLQRSCSPDLKFDGWYVFTSYFLTGESRPYKKGVFDRIKPLHAVGNGGIGAWELAARYSTADLNDADIYGGELDNATLGLNWYTTDNVRFSANYIRVLDVNRPGSDVDGIDGDILALRAQFDF</sequence>
<keyword evidence="4" id="KW-1185">Reference proteome</keyword>
<dbReference type="eggNOG" id="COG3746">
    <property type="taxonomic scope" value="Bacteria"/>
</dbReference>
<dbReference type="STRING" id="1026882.MAMP_02222"/>
<evidence type="ECO:0000256" key="1">
    <source>
        <dbReference type="SAM" id="Coils"/>
    </source>
</evidence>
<evidence type="ECO:0000256" key="2">
    <source>
        <dbReference type="SAM" id="SignalP"/>
    </source>
</evidence>
<gene>
    <name evidence="3" type="ORF">MAMP_02222</name>
</gene>
<feature type="chain" id="PRO_5003332844" evidence="2">
    <location>
        <begin position="27"/>
        <end position="444"/>
    </location>
</feature>
<dbReference type="InterPro" id="IPR023614">
    <property type="entry name" value="Porin_dom_sf"/>
</dbReference>
<dbReference type="RefSeq" id="WP_007145114.1">
    <property type="nucleotide sequence ID" value="NZ_AFIG01000001.1"/>
</dbReference>
<dbReference type="AlphaFoldDB" id="F5SXN1"/>
<dbReference type="Pfam" id="PF07396">
    <property type="entry name" value="Porin_O_P"/>
    <property type="match status" value="1"/>
</dbReference>
<proteinExistence type="predicted"/>
<reference evidence="3 4" key="1">
    <citation type="journal article" date="2011" name="J. Bacteriol.">
        <title>Draft genome sequence of Methylophaga aminisulfidivorans MP T.</title>
        <authorList>
            <person name="Han G.H."/>
            <person name="Kim W."/>
            <person name="Chun J."/>
            <person name="Kim S.W."/>
        </authorList>
    </citation>
    <scope>NUCLEOTIDE SEQUENCE [LARGE SCALE GENOMIC DNA]</scope>
    <source>
        <strain evidence="4">MP(T)</strain>
    </source>
</reference>